<name>A0A9D3V470_9ROSI</name>
<accession>A0A9D3V470</accession>
<dbReference type="OrthoDB" id="1002485at2759"/>
<dbReference type="EMBL" id="JAIQCV010000008">
    <property type="protein sequence ID" value="KAH1072027.1"/>
    <property type="molecule type" value="Genomic_DNA"/>
</dbReference>
<evidence type="ECO:0000313" key="3">
    <source>
        <dbReference type="Proteomes" id="UP000828251"/>
    </source>
</evidence>
<feature type="region of interest" description="Disordered" evidence="1">
    <location>
        <begin position="57"/>
        <end position="76"/>
    </location>
</feature>
<sequence length="156" mass="17740">MILRSHQRYQSFYDLDNGRRWCFDVVAEGGQYFGPPTNEPPANTTTDKGKGVLGAPLGFPPKDMETPNAPVGPNLPDVDSVHLRNQSPAIGVSEKASRLECPKFDGSDFWGWWTKLEQYFESKRTLECSKVHIVMLNLEGRALEWHHFYSQRNEGL</sequence>
<gene>
    <name evidence="2" type="ORF">J1N35_024355</name>
</gene>
<keyword evidence="3" id="KW-1185">Reference proteome</keyword>
<protein>
    <recommendedName>
        <fullName evidence="4">Retrotransposon gag domain-containing protein</fullName>
    </recommendedName>
</protein>
<comment type="caution">
    <text evidence="2">The sequence shown here is derived from an EMBL/GenBank/DDBJ whole genome shotgun (WGS) entry which is preliminary data.</text>
</comment>
<dbReference type="AlphaFoldDB" id="A0A9D3V470"/>
<proteinExistence type="predicted"/>
<dbReference type="Proteomes" id="UP000828251">
    <property type="component" value="Unassembled WGS sequence"/>
</dbReference>
<evidence type="ECO:0008006" key="4">
    <source>
        <dbReference type="Google" id="ProtNLM"/>
    </source>
</evidence>
<evidence type="ECO:0000256" key="1">
    <source>
        <dbReference type="SAM" id="MobiDB-lite"/>
    </source>
</evidence>
<organism evidence="2 3">
    <name type="scientific">Gossypium stocksii</name>
    <dbReference type="NCBI Taxonomy" id="47602"/>
    <lineage>
        <taxon>Eukaryota</taxon>
        <taxon>Viridiplantae</taxon>
        <taxon>Streptophyta</taxon>
        <taxon>Embryophyta</taxon>
        <taxon>Tracheophyta</taxon>
        <taxon>Spermatophyta</taxon>
        <taxon>Magnoliopsida</taxon>
        <taxon>eudicotyledons</taxon>
        <taxon>Gunneridae</taxon>
        <taxon>Pentapetalae</taxon>
        <taxon>rosids</taxon>
        <taxon>malvids</taxon>
        <taxon>Malvales</taxon>
        <taxon>Malvaceae</taxon>
        <taxon>Malvoideae</taxon>
        <taxon>Gossypium</taxon>
    </lineage>
</organism>
<evidence type="ECO:0000313" key="2">
    <source>
        <dbReference type="EMBL" id="KAH1072027.1"/>
    </source>
</evidence>
<reference evidence="2 3" key="1">
    <citation type="journal article" date="2021" name="Plant Biotechnol. J.">
        <title>Multi-omics assisted identification of the key and species-specific regulatory components of drought-tolerant mechanisms in Gossypium stocksii.</title>
        <authorList>
            <person name="Yu D."/>
            <person name="Ke L."/>
            <person name="Zhang D."/>
            <person name="Wu Y."/>
            <person name="Sun Y."/>
            <person name="Mei J."/>
            <person name="Sun J."/>
            <person name="Sun Y."/>
        </authorList>
    </citation>
    <scope>NUCLEOTIDE SEQUENCE [LARGE SCALE GENOMIC DNA]</scope>
    <source>
        <strain evidence="3">cv. E1</strain>
        <tissue evidence="2">Leaf</tissue>
    </source>
</reference>